<feature type="compositionally biased region" description="Low complexity" evidence="1">
    <location>
        <begin position="135"/>
        <end position="144"/>
    </location>
</feature>
<evidence type="ECO:0000313" key="3">
    <source>
        <dbReference type="Proteomes" id="UP000077202"/>
    </source>
</evidence>
<protein>
    <submittedName>
        <fullName evidence="2">Uncharacterized protein</fullName>
    </submittedName>
</protein>
<reference evidence="2" key="1">
    <citation type="submission" date="2016-03" db="EMBL/GenBank/DDBJ databases">
        <title>Mechanisms controlling the formation of the plant cell surface in tip-growing cells are functionally conserved among land plants.</title>
        <authorList>
            <person name="Honkanen S."/>
            <person name="Jones V.A."/>
            <person name="Morieri G."/>
            <person name="Champion C."/>
            <person name="Hetherington A.J."/>
            <person name="Kelly S."/>
            <person name="Saint-Marcoux D."/>
            <person name="Proust H."/>
            <person name="Prescott H."/>
            <person name="Dolan L."/>
        </authorList>
    </citation>
    <scope>NUCLEOTIDE SEQUENCE [LARGE SCALE GENOMIC DNA]</scope>
    <source>
        <tissue evidence="2">Whole gametophyte</tissue>
    </source>
</reference>
<proteinExistence type="predicted"/>
<evidence type="ECO:0000256" key="1">
    <source>
        <dbReference type="SAM" id="MobiDB-lite"/>
    </source>
</evidence>
<dbReference type="EMBL" id="LVLJ01001283">
    <property type="protein sequence ID" value="OAE30638.1"/>
    <property type="molecule type" value="Genomic_DNA"/>
</dbReference>
<dbReference type="Proteomes" id="UP000077202">
    <property type="component" value="Unassembled WGS sequence"/>
</dbReference>
<organism evidence="2 3">
    <name type="scientific">Marchantia polymorpha subsp. ruderalis</name>
    <dbReference type="NCBI Taxonomy" id="1480154"/>
    <lineage>
        <taxon>Eukaryota</taxon>
        <taxon>Viridiplantae</taxon>
        <taxon>Streptophyta</taxon>
        <taxon>Embryophyta</taxon>
        <taxon>Marchantiophyta</taxon>
        <taxon>Marchantiopsida</taxon>
        <taxon>Marchantiidae</taxon>
        <taxon>Marchantiales</taxon>
        <taxon>Marchantiaceae</taxon>
        <taxon>Marchantia</taxon>
    </lineage>
</organism>
<gene>
    <name evidence="2" type="ORF">AXG93_3016s1220</name>
</gene>
<keyword evidence="3" id="KW-1185">Reference proteome</keyword>
<comment type="caution">
    <text evidence="2">The sequence shown here is derived from an EMBL/GenBank/DDBJ whole genome shotgun (WGS) entry which is preliminary data.</text>
</comment>
<dbReference type="AlphaFoldDB" id="A0A176WBQ8"/>
<evidence type="ECO:0000313" key="2">
    <source>
        <dbReference type="EMBL" id="OAE30638.1"/>
    </source>
</evidence>
<name>A0A176WBQ8_MARPO</name>
<feature type="region of interest" description="Disordered" evidence="1">
    <location>
        <begin position="135"/>
        <end position="155"/>
    </location>
</feature>
<sequence>MTSWTMRRNEVGQYWAPETKAVVGNSRRFGCWGGEVGSRDSRASTPVRPRITVVSCRQLSVGGRRVNSGSYKGRGEFITLAWQSRFSLCAAAAAGEGARKKHEEEGGMMAAGSVGDLNKPMPEMVDVGQYFCRRPSQASPAEEASPGEERFNAGM</sequence>
<accession>A0A176WBQ8</accession>